<gene>
    <name evidence="3" type="ORF">FXF65_07130</name>
</gene>
<protein>
    <submittedName>
        <fullName evidence="3">Uncharacterized protein</fullName>
    </submittedName>
</protein>
<feature type="transmembrane region" description="Helical" evidence="2">
    <location>
        <begin position="95"/>
        <end position="115"/>
    </location>
</feature>
<evidence type="ECO:0000256" key="2">
    <source>
        <dbReference type="SAM" id="Phobius"/>
    </source>
</evidence>
<accession>A0A5D0UCW6</accession>
<dbReference type="EMBL" id="VSFF01000003">
    <property type="protein sequence ID" value="TYC16381.1"/>
    <property type="molecule type" value="Genomic_DNA"/>
</dbReference>
<organism evidence="3 4">
    <name type="scientific">Actinomadura syzygii</name>
    <dbReference type="NCBI Taxonomy" id="1427538"/>
    <lineage>
        <taxon>Bacteria</taxon>
        <taxon>Bacillati</taxon>
        <taxon>Actinomycetota</taxon>
        <taxon>Actinomycetes</taxon>
        <taxon>Streptosporangiales</taxon>
        <taxon>Thermomonosporaceae</taxon>
        <taxon>Actinomadura</taxon>
    </lineage>
</organism>
<sequence length="120" mass="12623">MRFEAVFVAGYALLLVGVAAGLHRLGGQDTSPWRSRMLAGHRRRTADPPPDTGSADWPHSEAGRLHTGIALVTAVAAATLSAAEMVRHHRPVEIAVLGAIALTAIAATVRLWAVFAGSRP</sequence>
<dbReference type="AlphaFoldDB" id="A0A5D0UCW6"/>
<feature type="region of interest" description="Disordered" evidence="1">
    <location>
        <begin position="38"/>
        <end position="59"/>
    </location>
</feature>
<keyword evidence="2" id="KW-0472">Membrane</keyword>
<comment type="caution">
    <text evidence="3">The sequence shown here is derived from an EMBL/GenBank/DDBJ whole genome shotgun (WGS) entry which is preliminary data.</text>
</comment>
<dbReference type="RefSeq" id="WP_148348936.1">
    <property type="nucleotide sequence ID" value="NZ_JBHSBF010000028.1"/>
</dbReference>
<proteinExistence type="predicted"/>
<dbReference type="OrthoDB" id="4337852at2"/>
<reference evidence="3 4" key="1">
    <citation type="submission" date="2019-08" db="EMBL/GenBank/DDBJ databases">
        <title>Actinomadura sp. nov. CYP1-5 isolated from mountain soil.</title>
        <authorList>
            <person name="Songsumanus A."/>
            <person name="Kuncharoen N."/>
            <person name="Kudo T."/>
            <person name="Yuki M."/>
            <person name="Igarashi Y."/>
            <person name="Tanasupawat S."/>
        </authorList>
    </citation>
    <scope>NUCLEOTIDE SEQUENCE [LARGE SCALE GENOMIC DNA]</scope>
    <source>
        <strain evidence="3 4">GKU157</strain>
    </source>
</reference>
<dbReference type="Proteomes" id="UP000322634">
    <property type="component" value="Unassembled WGS sequence"/>
</dbReference>
<name>A0A5D0UCW6_9ACTN</name>
<evidence type="ECO:0000256" key="1">
    <source>
        <dbReference type="SAM" id="MobiDB-lite"/>
    </source>
</evidence>
<evidence type="ECO:0000313" key="3">
    <source>
        <dbReference type="EMBL" id="TYC16381.1"/>
    </source>
</evidence>
<keyword evidence="4" id="KW-1185">Reference proteome</keyword>
<keyword evidence="2" id="KW-1133">Transmembrane helix</keyword>
<keyword evidence="2" id="KW-0812">Transmembrane</keyword>
<evidence type="ECO:0000313" key="4">
    <source>
        <dbReference type="Proteomes" id="UP000322634"/>
    </source>
</evidence>